<comment type="caution">
    <text evidence="1">The sequence shown here is derived from an EMBL/GenBank/DDBJ whole genome shotgun (WGS) entry which is preliminary data.</text>
</comment>
<proteinExistence type="predicted"/>
<dbReference type="InterPro" id="IPR027417">
    <property type="entry name" value="P-loop_NTPase"/>
</dbReference>
<dbReference type="Proteomes" id="UP000772434">
    <property type="component" value="Unassembled WGS sequence"/>
</dbReference>
<gene>
    <name evidence="1" type="ORF">BDP27DRAFT_1339297</name>
</gene>
<evidence type="ECO:0000313" key="2">
    <source>
        <dbReference type="Proteomes" id="UP000772434"/>
    </source>
</evidence>
<organism evidence="1 2">
    <name type="scientific">Rhodocollybia butyracea</name>
    <dbReference type="NCBI Taxonomy" id="206335"/>
    <lineage>
        <taxon>Eukaryota</taxon>
        <taxon>Fungi</taxon>
        <taxon>Dikarya</taxon>
        <taxon>Basidiomycota</taxon>
        <taxon>Agaricomycotina</taxon>
        <taxon>Agaricomycetes</taxon>
        <taxon>Agaricomycetidae</taxon>
        <taxon>Agaricales</taxon>
        <taxon>Marasmiineae</taxon>
        <taxon>Omphalotaceae</taxon>
        <taxon>Rhodocollybia</taxon>
    </lineage>
</organism>
<dbReference type="AlphaFoldDB" id="A0A9P5TYM2"/>
<dbReference type="SUPFAM" id="SSF52540">
    <property type="entry name" value="P-loop containing nucleoside triphosphate hydrolases"/>
    <property type="match status" value="1"/>
</dbReference>
<evidence type="ECO:0000313" key="1">
    <source>
        <dbReference type="EMBL" id="KAF9060645.1"/>
    </source>
</evidence>
<sequence length="740" mass="83160">MSSESPVKTVNLITINASSSSLFGSIKTITCSLDMGSEEVLKQLPLTAEDKVDIVVYLVPTISVFDNPGIPSQKAESILTHWCSALVEMLMKPDRTVVPPTSDTPGGRPYVWLNTTPLHDLMDYVDITQTGVHCIIVPRSCQPKRAYPHEWLVDMPLSKRQKTGEIIPSSTSNDTAIADADIRQRVVERADALLVSIRAVIKDADLYNPYATTSIPVPSIQPSISFQTTDDPVALYKYRGRKTLEKEILSTMRMSFVGGRSERIGFFGTKGAGRSHLATTAASVLLSESIPVVFLAFSNNQPATSVIRDAFLLALRSQQKLYCHTDYLFDCCCDHPDSLRGLIKFAKRLRCKSIRLLFVVLALDHLSKSHLEEFYRMTEGHVLCFTANANSKLRRENEQRLGGYSGRKPLYLNGGLSEDDLEGWWSQFQADAGILISDKDRELIETTTGNVPLLLTSVFSAIKAAGSFQKEDLRIDLKIYEDMDAHVEILMKKSPAQASNIRSVLQATLNNTHLDVIPYLCADRRYVYQDNVGRWRCANLYVYEAVYRLSITVGDSMRFFRVQEWLNCIPLLAHNPSMLGYAVEYAVTNELGRQGLDIPSLQLTFPKSLPLHPLPSGGIPETIHESGLYVPMKFNHRYIDCVAIWFKSSMIYIYPIQISNVAKISQHSDSEKNFFSEDWKLWHKAVARKGWEIRWKFVWIINCPQAAISKTSRRKIKPPRTVHTISIKIVNADIASGLDG</sequence>
<name>A0A9P5TYM2_9AGAR</name>
<protein>
    <submittedName>
        <fullName evidence="1">Uncharacterized protein</fullName>
    </submittedName>
</protein>
<keyword evidence="2" id="KW-1185">Reference proteome</keyword>
<dbReference type="EMBL" id="JADNRY010000233">
    <property type="protein sequence ID" value="KAF9060645.1"/>
    <property type="molecule type" value="Genomic_DNA"/>
</dbReference>
<dbReference type="OrthoDB" id="3032871at2759"/>
<reference evidence="1" key="1">
    <citation type="submission" date="2020-11" db="EMBL/GenBank/DDBJ databases">
        <authorList>
            <consortium name="DOE Joint Genome Institute"/>
            <person name="Ahrendt S."/>
            <person name="Riley R."/>
            <person name="Andreopoulos W."/>
            <person name="Labutti K."/>
            <person name="Pangilinan J."/>
            <person name="Ruiz-Duenas F.J."/>
            <person name="Barrasa J.M."/>
            <person name="Sanchez-Garcia M."/>
            <person name="Camarero S."/>
            <person name="Miyauchi S."/>
            <person name="Serrano A."/>
            <person name="Linde D."/>
            <person name="Babiker R."/>
            <person name="Drula E."/>
            <person name="Ayuso-Fernandez I."/>
            <person name="Pacheco R."/>
            <person name="Padilla G."/>
            <person name="Ferreira P."/>
            <person name="Barriuso J."/>
            <person name="Kellner H."/>
            <person name="Castanera R."/>
            <person name="Alfaro M."/>
            <person name="Ramirez L."/>
            <person name="Pisabarro A.G."/>
            <person name="Kuo A."/>
            <person name="Tritt A."/>
            <person name="Lipzen A."/>
            <person name="He G."/>
            <person name="Yan M."/>
            <person name="Ng V."/>
            <person name="Cullen D."/>
            <person name="Martin F."/>
            <person name="Rosso M.-N."/>
            <person name="Henrissat B."/>
            <person name="Hibbett D."/>
            <person name="Martinez A.T."/>
            <person name="Grigoriev I.V."/>
        </authorList>
    </citation>
    <scope>NUCLEOTIDE SEQUENCE</scope>
    <source>
        <strain evidence="1">AH 40177</strain>
    </source>
</reference>
<accession>A0A9P5TYM2</accession>